<organism evidence="2 3">
    <name type="scientific">Nocardia higoensis</name>
    <dbReference type="NCBI Taxonomy" id="228599"/>
    <lineage>
        <taxon>Bacteria</taxon>
        <taxon>Bacillati</taxon>
        <taxon>Actinomycetota</taxon>
        <taxon>Actinomycetes</taxon>
        <taxon>Mycobacteriales</taxon>
        <taxon>Nocardiaceae</taxon>
        <taxon>Nocardia</taxon>
    </lineage>
</organism>
<feature type="region of interest" description="Disordered" evidence="1">
    <location>
        <begin position="1"/>
        <end position="23"/>
    </location>
</feature>
<dbReference type="GeneID" id="61136798"/>
<sequence>MMGYRTSIVGTDGSGPARTAPVGCHHRRSPLLARLLSTPPIELDGKAHCDILITA</sequence>
<proteinExistence type="predicted"/>
<evidence type="ECO:0000256" key="1">
    <source>
        <dbReference type="SAM" id="MobiDB-lite"/>
    </source>
</evidence>
<name>A0ABS0DIQ7_9NOCA</name>
<dbReference type="EMBL" id="JADLQN010000012">
    <property type="protein sequence ID" value="MBF6358309.1"/>
    <property type="molecule type" value="Genomic_DNA"/>
</dbReference>
<dbReference type="RefSeq" id="WP_011212401.1">
    <property type="nucleotide sequence ID" value="NZ_JADLQN010000012.1"/>
</dbReference>
<reference evidence="2 3" key="1">
    <citation type="submission" date="2020-10" db="EMBL/GenBank/DDBJ databases">
        <title>Identification of Nocardia species via Next-generation sequencing and recognition of intraspecies genetic diversity.</title>
        <authorList>
            <person name="Li P."/>
            <person name="Li P."/>
            <person name="Lu B."/>
        </authorList>
    </citation>
    <scope>NUCLEOTIDE SEQUENCE [LARGE SCALE GENOMIC DNA]</scope>
    <source>
        <strain evidence="2 3">BJ06-0143</strain>
    </source>
</reference>
<protein>
    <submittedName>
        <fullName evidence="2">Uncharacterized protein</fullName>
    </submittedName>
</protein>
<evidence type="ECO:0000313" key="3">
    <source>
        <dbReference type="Proteomes" id="UP000707731"/>
    </source>
</evidence>
<dbReference type="Proteomes" id="UP000707731">
    <property type="component" value="Unassembled WGS sequence"/>
</dbReference>
<accession>A0ABS0DIQ7</accession>
<keyword evidence="3" id="KW-1185">Reference proteome</keyword>
<comment type="caution">
    <text evidence="2">The sequence shown here is derived from an EMBL/GenBank/DDBJ whole genome shotgun (WGS) entry which is preliminary data.</text>
</comment>
<gene>
    <name evidence="2" type="ORF">IU449_27810</name>
</gene>
<evidence type="ECO:0000313" key="2">
    <source>
        <dbReference type="EMBL" id="MBF6358309.1"/>
    </source>
</evidence>